<gene>
    <name evidence="2" type="ORF">DEO72_LG9g306</name>
    <name evidence="3" type="ORF">DEO72_LG9g307</name>
</gene>
<keyword evidence="4" id="KW-1185">Reference proteome</keyword>
<protein>
    <submittedName>
        <fullName evidence="3">Uncharacterized protein</fullName>
    </submittedName>
</protein>
<dbReference type="OrthoDB" id="695262at2759"/>
<name>A0A4D6MX93_VIGUN</name>
<dbReference type="AlphaFoldDB" id="A0A4D6MX93"/>
<dbReference type="Gramene" id="Vigun07g019500.1.v1.2">
    <property type="protein sequence ID" value="Vigun07g019500.1.v1.2.CDS.1"/>
    <property type="gene ID" value="Vigun07g019500.v1.2"/>
</dbReference>
<evidence type="ECO:0000313" key="4">
    <source>
        <dbReference type="Proteomes" id="UP000501690"/>
    </source>
</evidence>
<feature type="transmembrane region" description="Helical" evidence="1">
    <location>
        <begin position="29"/>
        <end position="53"/>
    </location>
</feature>
<dbReference type="EMBL" id="CP039353">
    <property type="protein sequence ID" value="QCE05304.1"/>
    <property type="molecule type" value="Genomic_DNA"/>
</dbReference>
<accession>A0A4D6MX93</accession>
<organism evidence="3 4">
    <name type="scientific">Vigna unguiculata</name>
    <name type="common">Cowpea</name>
    <dbReference type="NCBI Taxonomy" id="3917"/>
    <lineage>
        <taxon>Eukaryota</taxon>
        <taxon>Viridiplantae</taxon>
        <taxon>Streptophyta</taxon>
        <taxon>Embryophyta</taxon>
        <taxon>Tracheophyta</taxon>
        <taxon>Spermatophyta</taxon>
        <taxon>Magnoliopsida</taxon>
        <taxon>eudicotyledons</taxon>
        <taxon>Gunneridae</taxon>
        <taxon>Pentapetalae</taxon>
        <taxon>rosids</taxon>
        <taxon>fabids</taxon>
        <taxon>Fabales</taxon>
        <taxon>Fabaceae</taxon>
        <taxon>Papilionoideae</taxon>
        <taxon>50 kb inversion clade</taxon>
        <taxon>NPAAA clade</taxon>
        <taxon>indigoferoid/millettioid clade</taxon>
        <taxon>Phaseoleae</taxon>
        <taxon>Vigna</taxon>
    </lineage>
</organism>
<proteinExistence type="predicted"/>
<reference evidence="3 4" key="1">
    <citation type="submission" date="2019-04" db="EMBL/GenBank/DDBJ databases">
        <title>An improved genome assembly and genetic linkage map for asparagus bean, Vigna unguiculata ssp. sesquipedialis.</title>
        <authorList>
            <person name="Xia Q."/>
            <person name="Zhang R."/>
            <person name="Dong Y."/>
        </authorList>
    </citation>
    <scope>NUCLEOTIDE SEQUENCE [LARGE SCALE GENOMIC DNA]</scope>
    <source>
        <tissue evidence="3">Leaf</tissue>
    </source>
</reference>
<keyword evidence="1" id="KW-1133">Transmembrane helix</keyword>
<evidence type="ECO:0000313" key="2">
    <source>
        <dbReference type="EMBL" id="QCE05303.1"/>
    </source>
</evidence>
<keyword evidence="1" id="KW-0812">Transmembrane</keyword>
<dbReference type="PANTHER" id="PTHR33264">
    <property type="entry name" value="EXPRESSED PROTEIN"/>
    <property type="match status" value="1"/>
</dbReference>
<dbReference type="Proteomes" id="UP000501690">
    <property type="component" value="Linkage Group LG9"/>
</dbReference>
<dbReference type="PANTHER" id="PTHR33264:SF8">
    <property type="entry name" value="EXPRESSED PROTEIN"/>
    <property type="match status" value="1"/>
</dbReference>
<evidence type="ECO:0000256" key="1">
    <source>
        <dbReference type="SAM" id="Phobius"/>
    </source>
</evidence>
<sequence length="179" mass="19581">MSVLIRPAVSHRRMPCLGQSEPGTRLGEAVGGTAAVCCCFSFGLANMVYVAVYKVPARLYQKMLQRKRQRQLKSFKERLEAAAAAAHVRRCTCGACDDIMGAGCVYPLCIDDVVDVAALRRRSEAENDAELLELENMMWERFRGTGFWRSPSQIERNVIAASSSSSSSASSASNVQVPL</sequence>
<keyword evidence="1" id="KW-0472">Membrane</keyword>
<dbReference type="EMBL" id="CP039353">
    <property type="protein sequence ID" value="QCE05303.1"/>
    <property type="molecule type" value="Genomic_DNA"/>
</dbReference>
<evidence type="ECO:0000313" key="3">
    <source>
        <dbReference type="EMBL" id="QCE05304.1"/>
    </source>
</evidence>